<evidence type="ECO:0000256" key="5">
    <source>
        <dbReference type="ARBA" id="ARBA00022692"/>
    </source>
</evidence>
<evidence type="ECO:0000256" key="8">
    <source>
        <dbReference type="ARBA" id="ARBA00023136"/>
    </source>
</evidence>
<keyword evidence="3" id="KW-1003">Cell membrane</keyword>
<evidence type="ECO:0000256" key="7">
    <source>
        <dbReference type="ARBA" id="ARBA00022989"/>
    </source>
</evidence>
<dbReference type="Pfam" id="PF11356">
    <property type="entry name" value="T2SSC"/>
    <property type="match status" value="1"/>
</dbReference>
<keyword evidence="6" id="KW-0653">Protein transport</keyword>
<dbReference type="GO" id="GO:0015031">
    <property type="term" value="P:protein transport"/>
    <property type="evidence" value="ECO:0007669"/>
    <property type="project" value="UniProtKB-KW"/>
</dbReference>
<accession>A0A831VZ47</accession>
<keyword evidence="8" id="KW-0472">Membrane</keyword>
<feature type="region of interest" description="Disordered" evidence="9">
    <location>
        <begin position="158"/>
        <end position="205"/>
    </location>
</feature>
<evidence type="ECO:0000256" key="4">
    <source>
        <dbReference type="ARBA" id="ARBA00022519"/>
    </source>
</evidence>
<dbReference type="InterPro" id="IPR024961">
    <property type="entry name" value="T2SS_GspC_N"/>
</dbReference>
<evidence type="ECO:0000256" key="6">
    <source>
        <dbReference type="ARBA" id="ARBA00022927"/>
    </source>
</evidence>
<evidence type="ECO:0000256" key="1">
    <source>
        <dbReference type="ARBA" id="ARBA00004533"/>
    </source>
</evidence>
<dbReference type="RefSeq" id="WP_304100992.1">
    <property type="nucleotide sequence ID" value="NZ_DRGY01000057.1"/>
</dbReference>
<evidence type="ECO:0000256" key="2">
    <source>
        <dbReference type="ARBA" id="ARBA00022448"/>
    </source>
</evidence>
<dbReference type="Proteomes" id="UP000885748">
    <property type="component" value="Unassembled WGS sequence"/>
</dbReference>
<evidence type="ECO:0000259" key="10">
    <source>
        <dbReference type="Pfam" id="PF11356"/>
    </source>
</evidence>
<proteinExistence type="predicted"/>
<sequence>MLSTNRRIPLILAVITGLAMVLVTSWQGYSVWQAQRVQANESGGTSAQQLAKKPSVPSEPLVAFEFFGSAPKTGAKTLESTEDLPETNLRIFLRGVLAASGDFPGSALIEDEKRQTDVFMVGDELPGNAKLRSVHPHRVILERGGKLENLYFPEADDQSGMTFSSDADNILPEAEPQTPVPDITDRSARSSEPAENEQQRSEEIRRRLELLRERLRTNG</sequence>
<gene>
    <name evidence="11" type="ORF">ENI00_07665</name>
</gene>
<dbReference type="GO" id="GO:0005886">
    <property type="term" value="C:plasma membrane"/>
    <property type="evidence" value="ECO:0007669"/>
    <property type="project" value="UniProtKB-SubCell"/>
</dbReference>
<feature type="domain" description="Type II secretion system protein GspC N-terminal" evidence="10">
    <location>
        <begin position="20"/>
        <end position="152"/>
    </location>
</feature>
<evidence type="ECO:0000256" key="9">
    <source>
        <dbReference type="SAM" id="MobiDB-lite"/>
    </source>
</evidence>
<dbReference type="Gene3D" id="2.30.30.830">
    <property type="match status" value="1"/>
</dbReference>
<dbReference type="EMBL" id="DRGY01000057">
    <property type="protein sequence ID" value="HEA52185.1"/>
    <property type="molecule type" value="Genomic_DNA"/>
</dbReference>
<name>A0A831VZ47_9GAMM</name>
<comment type="caution">
    <text evidence="11">The sequence shown here is derived from an EMBL/GenBank/DDBJ whole genome shotgun (WGS) entry which is preliminary data.</text>
</comment>
<evidence type="ECO:0000256" key="3">
    <source>
        <dbReference type="ARBA" id="ARBA00022475"/>
    </source>
</evidence>
<dbReference type="AlphaFoldDB" id="A0A831VZ47"/>
<keyword evidence="7" id="KW-1133">Transmembrane helix</keyword>
<evidence type="ECO:0000313" key="11">
    <source>
        <dbReference type="EMBL" id="HEA52185.1"/>
    </source>
</evidence>
<organism evidence="11">
    <name type="scientific">Marinobacter antarcticus</name>
    <dbReference type="NCBI Taxonomy" id="564117"/>
    <lineage>
        <taxon>Bacteria</taxon>
        <taxon>Pseudomonadati</taxon>
        <taxon>Pseudomonadota</taxon>
        <taxon>Gammaproteobacteria</taxon>
        <taxon>Pseudomonadales</taxon>
        <taxon>Marinobacteraceae</taxon>
        <taxon>Marinobacter</taxon>
    </lineage>
</organism>
<reference evidence="11" key="1">
    <citation type="journal article" date="2020" name="mSystems">
        <title>Genome- and Community-Level Interaction Insights into Carbon Utilization and Element Cycling Functions of Hydrothermarchaeota in Hydrothermal Sediment.</title>
        <authorList>
            <person name="Zhou Z."/>
            <person name="Liu Y."/>
            <person name="Xu W."/>
            <person name="Pan J."/>
            <person name="Luo Z.H."/>
            <person name="Li M."/>
        </authorList>
    </citation>
    <scope>NUCLEOTIDE SEQUENCE [LARGE SCALE GENOMIC DNA]</scope>
    <source>
        <strain evidence="11">HyVt-357</strain>
    </source>
</reference>
<comment type="subcellular location">
    <subcellularLocation>
        <location evidence="1">Cell inner membrane</location>
    </subcellularLocation>
</comment>
<keyword evidence="5" id="KW-0812">Transmembrane</keyword>
<keyword evidence="2" id="KW-0813">Transport</keyword>
<keyword evidence="4" id="KW-0997">Cell inner membrane</keyword>
<protein>
    <submittedName>
        <fullName evidence="11">General secretion pathway protein GspC</fullName>
    </submittedName>
</protein>